<evidence type="ECO:0000313" key="8">
    <source>
        <dbReference type="EMBL" id="EIM73718.1"/>
    </source>
</evidence>
<dbReference type="Gene3D" id="3.10.50.40">
    <property type="match status" value="2"/>
</dbReference>
<evidence type="ECO:0000256" key="3">
    <source>
        <dbReference type="ARBA" id="ARBA00023110"/>
    </source>
</evidence>
<keyword evidence="9" id="KW-1185">Reference proteome</keyword>
<evidence type="ECO:0000313" key="9">
    <source>
        <dbReference type="Proteomes" id="UP000005551"/>
    </source>
</evidence>
<dbReference type="SUPFAM" id="SSF54534">
    <property type="entry name" value="FKBP-like"/>
    <property type="match status" value="2"/>
</dbReference>
<dbReference type="PROSITE" id="PS51257">
    <property type="entry name" value="PROKAR_LIPOPROTEIN"/>
    <property type="match status" value="1"/>
</dbReference>
<reference evidence="8 9" key="1">
    <citation type="submission" date="2012-05" db="EMBL/GenBank/DDBJ databases">
        <title>Genome sequence of Nitritalea halalkaliphila LW7.</title>
        <authorList>
            <person name="Jangir P.K."/>
            <person name="Singh A."/>
            <person name="Shivaji S."/>
            <person name="Sharma R."/>
        </authorList>
    </citation>
    <scope>NUCLEOTIDE SEQUENCE [LARGE SCALE GENOMIC DNA]</scope>
    <source>
        <strain evidence="8 9">LW7</strain>
    </source>
</reference>
<evidence type="ECO:0000256" key="4">
    <source>
        <dbReference type="ARBA" id="ARBA00023235"/>
    </source>
</evidence>
<comment type="catalytic activity">
    <reaction evidence="1 5 6">
        <text>[protein]-peptidylproline (omega=180) = [protein]-peptidylproline (omega=0)</text>
        <dbReference type="Rhea" id="RHEA:16237"/>
        <dbReference type="Rhea" id="RHEA-COMP:10747"/>
        <dbReference type="Rhea" id="RHEA-COMP:10748"/>
        <dbReference type="ChEBI" id="CHEBI:83833"/>
        <dbReference type="ChEBI" id="CHEBI:83834"/>
        <dbReference type="EC" id="5.2.1.8"/>
    </reaction>
</comment>
<feature type="domain" description="PPIase FKBP-type" evidence="7">
    <location>
        <begin position="208"/>
        <end position="313"/>
    </location>
</feature>
<dbReference type="RefSeq" id="WP_009056998.1">
    <property type="nucleotide sequence ID" value="NZ_AJYA01000057.1"/>
</dbReference>
<dbReference type="PANTHER" id="PTHR43811:SF19">
    <property type="entry name" value="39 KDA FK506-BINDING NUCLEAR PROTEIN"/>
    <property type="match status" value="1"/>
</dbReference>
<evidence type="ECO:0000256" key="6">
    <source>
        <dbReference type="RuleBase" id="RU003915"/>
    </source>
</evidence>
<name>I5BVW6_9BACT</name>
<dbReference type="OrthoDB" id="9814548at2"/>
<dbReference type="GO" id="GO:0003755">
    <property type="term" value="F:peptidyl-prolyl cis-trans isomerase activity"/>
    <property type="evidence" value="ECO:0007669"/>
    <property type="project" value="UniProtKB-UniRule"/>
</dbReference>
<gene>
    <name evidence="8" type="ORF">A3SI_17534</name>
</gene>
<dbReference type="AlphaFoldDB" id="I5BVW6"/>
<dbReference type="InterPro" id="IPR046357">
    <property type="entry name" value="PPIase_dom_sf"/>
</dbReference>
<dbReference type="InterPro" id="IPR001179">
    <property type="entry name" value="PPIase_FKBP_dom"/>
</dbReference>
<dbReference type="EC" id="5.2.1.8" evidence="6"/>
<keyword evidence="3 5" id="KW-0697">Rotamase</keyword>
<dbReference type="Pfam" id="PF00254">
    <property type="entry name" value="FKBP_C"/>
    <property type="match status" value="1"/>
</dbReference>
<dbReference type="Proteomes" id="UP000005551">
    <property type="component" value="Unassembled WGS sequence"/>
</dbReference>
<evidence type="ECO:0000256" key="1">
    <source>
        <dbReference type="ARBA" id="ARBA00000971"/>
    </source>
</evidence>
<dbReference type="EMBL" id="AJYA01000057">
    <property type="protein sequence ID" value="EIM73718.1"/>
    <property type="molecule type" value="Genomic_DNA"/>
</dbReference>
<evidence type="ECO:0000256" key="5">
    <source>
        <dbReference type="PROSITE-ProRule" id="PRU00277"/>
    </source>
</evidence>
<protein>
    <recommendedName>
        <fullName evidence="6">Peptidyl-prolyl cis-trans isomerase</fullName>
        <ecNumber evidence="6">5.2.1.8</ecNumber>
    </recommendedName>
</protein>
<dbReference type="STRING" id="1189621.A3SI_17534"/>
<comment type="similarity">
    <text evidence="2 6">Belongs to the FKBP-type PPIase family.</text>
</comment>
<accession>I5BVW6</accession>
<proteinExistence type="inferred from homology"/>
<organism evidence="8 9">
    <name type="scientific">Nitritalea halalkaliphila LW7</name>
    <dbReference type="NCBI Taxonomy" id="1189621"/>
    <lineage>
        <taxon>Bacteria</taxon>
        <taxon>Pseudomonadati</taxon>
        <taxon>Bacteroidota</taxon>
        <taxon>Cytophagia</taxon>
        <taxon>Cytophagales</taxon>
        <taxon>Cyclobacteriaceae</taxon>
        <taxon>Nitritalea</taxon>
    </lineage>
</organism>
<evidence type="ECO:0000256" key="2">
    <source>
        <dbReference type="ARBA" id="ARBA00006577"/>
    </source>
</evidence>
<sequence>MKTAKAIVFGLACVGAATIFTSCDSTETRETTDGIKYTLIKQGKESPKNGEFVLYHLQVTNEKDSVFISTDEQGSPGVLQYNDSIPAQTGMDEIFLNLKKGDSIYIEDKAVKVFGAGSVPFFLQEDDKVKIRIGAFAVMGQEEVEAYFAQLQEQQAKREEEKALKQLETDTQLIQDYLAENNIEATRTESGLYYVIKENGNGPAIEPGKTAAVHYAGFLLDGTIFDTSMKSVAQENGIFNEQRDQAGNYTPFEVRVGAGRVIRGWDEGLALLKKGDKATLYIPSPLGYGPRQSGPVIGPNSVLVFDVEIVDVMD</sequence>
<evidence type="ECO:0000259" key="7">
    <source>
        <dbReference type="PROSITE" id="PS50059"/>
    </source>
</evidence>
<comment type="caution">
    <text evidence="8">The sequence shown here is derived from an EMBL/GenBank/DDBJ whole genome shotgun (WGS) entry which is preliminary data.</text>
</comment>
<dbReference type="PANTHER" id="PTHR43811">
    <property type="entry name" value="FKBP-TYPE PEPTIDYL-PROLYL CIS-TRANS ISOMERASE FKPA"/>
    <property type="match status" value="1"/>
</dbReference>
<dbReference type="PROSITE" id="PS50059">
    <property type="entry name" value="FKBP_PPIASE"/>
    <property type="match status" value="1"/>
</dbReference>
<keyword evidence="4 5" id="KW-0413">Isomerase</keyword>